<evidence type="ECO:0000313" key="2">
    <source>
        <dbReference type="Proteomes" id="UP000029567"/>
    </source>
</evidence>
<dbReference type="AlphaFoldDB" id="A0A0E3C1B1"/>
<sequence length="109" mass="12170">MSQANDDDFDLVDRIFDYLLLEIPGFADGVQSAKLAALKNAVRTEFKGDRQRISPRTASARRDQALQVLSLFNGRNATEVARRLDISRASVYRILKQAGQVKQSRSGSQ</sequence>
<protein>
    <submittedName>
        <fullName evidence="1">Uncharacterized protein</fullName>
    </submittedName>
</protein>
<dbReference type="Gene3D" id="1.10.10.60">
    <property type="entry name" value="Homeodomain-like"/>
    <property type="match status" value="1"/>
</dbReference>
<gene>
    <name evidence="1" type="ORF">P245_15555</name>
</gene>
<dbReference type="Pfam" id="PF13384">
    <property type="entry name" value="HTH_23"/>
    <property type="match status" value="1"/>
</dbReference>
<comment type="caution">
    <text evidence="1">The sequence shown here is derived from an EMBL/GenBank/DDBJ whole genome shotgun (WGS) entry which is preliminary data.</text>
</comment>
<proteinExistence type="predicted"/>
<dbReference type="InterPro" id="IPR009057">
    <property type="entry name" value="Homeodomain-like_sf"/>
</dbReference>
<dbReference type="RefSeq" id="WP_052088281.1">
    <property type="nucleotide sequence ID" value="NZ_AWTN01000095.1"/>
</dbReference>
<evidence type="ECO:0000313" key="1">
    <source>
        <dbReference type="EMBL" id="KGG90856.1"/>
    </source>
</evidence>
<name>A0A0E3C1B1_9BURK</name>
<dbReference type="SUPFAM" id="SSF46689">
    <property type="entry name" value="Homeodomain-like"/>
    <property type="match status" value="1"/>
</dbReference>
<dbReference type="Proteomes" id="UP000029567">
    <property type="component" value="Unassembled WGS sequence"/>
</dbReference>
<reference evidence="1 2" key="1">
    <citation type="submission" date="2013-09" db="EMBL/GenBank/DDBJ databases">
        <title>High correlation between genotypes and phenotypes of environmental bacteria Comamonas testosteroni strains.</title>
        <authorList>
            <person name="Liu L."/>
            <person name="Zhu W."/>
            <person name="Xia X."/>
            <person name="Xu B."/>
            <person name="Luo M."/>
            <person name="Wang G."/>
        </authorList>
    </citation>
    <scope>NUCLEOTIDE SEQUENCE [LARGE SCALE GENOMIC DNA]</scope>
    <source>
        <strain evidence="1 2">JL14</strain>
    </source>
</reference>
<dbReference type="EMBL" id="AWTN01000095">
    <property type="protein sequence ID" value="KGG90856.1"/>
    <property type="molecule type" value="Genomic_DNA"/>
</dbReference>
<accession>A0A0E3C1B1</accession>
<organism evidence="1 2">
    <name type="scientific">Comamonas thiooxydans</name>
    <dbReference type="NCBI Taxonomy" id="363952"/>
    <lineage>
        <taxon>Bacteria</taxon>
        <taxon>Pseudomonadati</taxon>
        <taxon>Pseudomonadota</taxon>
        <taxon>Betaproteobacteria</taxon>
        <taxon>Burkholderiales</taxon>
        <taxon>Comamonadaceae</taxon>
        <taxon>Comamonas</taxon>
    </lineage>
</organism>